<gene>
    <name evidence="2" type="ORF">GCM10007879_13570</name>
</gene>
<feature type="domain" description="GP-PDE" evidence="1">
    <location>
        <begin position="16"/>
        <end position="302"/>
    </location>
</feature>
<dbReference type="PANTHER" id="PTHR46211:SF14">
    <property type="entry name" value="GLYCEROPHOSPHODIESTER PHOSPHODIESTERASE"/>
    <property type="match status" value="1"/>
</dbReference>
<evidence type="ECO:0000313" key="2">
    <source>
        <dbReference type="EMBL" id="GLQ17108.1"/>
    </source>
</evidence>
<name>A0ABQ5UR79_9HYPH</name>
<dbReference type="PROSITE" id="PS51704">
    <property type="entry name" value="GP_PDE"/>
    <property type="match status" value="1"/>
</dbReference>
<dbReference type="Proteomes" id="UP001161405">
    <property type="component" value="Unassembled WGS sequence"/>
</dbReference>
<sequence>MSISQLDAFRGGDKLVRIVGHRGARGLMPENTLIGFEWTLSMGIEALEFDVLLTKDEVPVIVHNHHLTASTTRQPDGQWLPDLEPAIAQLTYEEICAYDVGGIDSNSEYGMRFPEQMFLSNIKVPRLADLLRLITQPRFSRAVLMLEIKSDPHATDPKLTRTRTVEKVVQDVRNTGLSHRTILHSFDWEILAECQRIAPDIPTSFLTQLPENDDHVGEDSSSNFGKHLQNAASIPDLVAQAGGQLWCPYIKDLAAKDIERAHQLGLLVITWTANDINDIENAIDLGVDGIVSDYPGRVQHALLSRGYAWMPKPLENQEEFPRFPGAAAL</sequence>
<evidence type="ECO:0000313" key="3">
    <source>
        <dbReference type="Proteomes" id="UP001161405"/>
    </source>
</evidence>
<dbReference type="Pfam" id="PF03009">
    <property type="entry name" value="GDPD"/>
    <property type="match status" value="1"/>
</dbReference>
<reference evidence="2" key="1">
    <citation type="journal article" date="2014" name="Int. J. Syst. Evol. Microbiol.">
        <title>Complete genome of a new Firmicutes species belonging to the dominant human colonic microbiota ('Ruminococcus bicirculans') reveals two chromosomes and a selective capacity to utilize plant glucans.</title>
        <authorList>
            <consortium name="NISC Comparative Sequencing Program"/>
            <person name="Wegmann U."/>
            <person name="Louis P."/>
            <person name="Goesmann A."/>
            <person name="Henrissat B."/>
            <person name="Duncan S.H."/>
            <person name="Flint H.J."/>
        </authorList>
    </citation>
    <scope>NUCLEOTIDE SEQUENCE</scope>
    <source>
        <strain evidence="2">NBRC 107169</strain>
    </source>
</reference>
<dbReference type="Gene3D" id="3.20.20.190">
    <property type="entry name" value="Phosphatidylinositol (PI) phosphodiesterase"/>
    <property type="match status" value="1"/>
</dbReference>
<protein>
    <submittedName>
        <fullName evidence="2">Glycerophosphoryl diester phosphodiesterase</fullName>
    </submittedName>
</protein>
<dbReference type="SUPFAM" id="SSF51695">
    <property type="entry name" value="PLC-like phosphodiesterases"/>
    <property type="match status" value="1"/>
</dbReference>
<dbReference type="EMBL" id="BSNI01000002">
    <property type="protein sequence ID" value="GLQ17108.1"/>
    <property type="molecule type" value="Genomic_DNA"/>
</dbReference>
<dbReference type="InterPro" id="IPR030395">
    <property type="entry name" value="GP_PDE_dom"/>
</dbReference>
<proteinExistence type="predicted"/>
<dbReference type="PANTHER" id="PTHR46211">
    <property type="entry name" value="GLYCEROPHOSPHORYL DIESTER PHOSPHODIESTERASE"/>
    <property type="match status" value="1"/>
</dbReference>
<accession>A0ABQ5UR79</accession>
<comment type="caution">
    <text evidence="2">The sequence shown here is derived from an EMBL/GenBank/DDBJ whole genome shotgun (WGS) entry which is preliminary data.</text>
</comment>
<evidence type="ECO:0000259" key="1">
    <source>
        <dbReference type="PROSITE" id="PS51704"/>
    </source>
</evidence>
<reference evidence="2" key="2">
    <citation type="submission" date="2023-01" db="EMBL/GenBank/DDBJ databases">
        <title>Draft genome sequence of Maritalea porphyrae strain NBRC 107169.</title>
        <authorList>
            <person name="Sun Q."/>
            <person name="Mori K."/>
        </authorList>
    </citation>
    <scope>NUCLEOTIDE SEQUENCE</scope>
    <source>
        <strain evidence="2">NBRC 107169</strain>
    </source>
</reference>
<dbReference type="InterPro" id="IPR017946">
    <property type="entry name" value="PLC-like_Pdiesterase_TIM-brl"/>
</dbReference>
<organism evidence="2 3">
    <name type="scientific">Maritalea porphyrae</name>
    <dbReference type="NCBI Taxonomy" id="880732"/>
    <lineage>
        <taxon>Bacteria</taxon>
        <taxon>Pseudomonadati</taxon>
        <taxon>Pseudomonadota</taxon>
        <taxon>Alphaproteobacteria</taxon>
        <taxon>Hyphomicrobiales</taxon>
        <taxon>Devosiaceae</taxon>
        <taxon>Maritalea</taxon>
    </lineage>
</organism>
<dbReference type="RefSeq" id="WP_284362999.1">
    <property type="nucleotide sequence ID" value="NZ_BSNI01000002.1"/>
</dbReference>
<keyword evidence="3" id="KW-1185">Reference proteome</keyword>